<feature type="domain" description="Fungal STAND N-terminal Goodbye" evidence="4">
    <location>
        <begin position="29"/>
        <end position="147"/>
    </location>
</feature>
<dbReference type="Pfam" id="PF24883">
    <property type="entry name" value="NPHP3_N"/>
    <property type="match status" value="1"/>
</dbReference>
<evidence type="ECO:0000256" key="1">
    <source>
        <dbReference type="ARBA" id="ARBA00022737"/>
    </source>
</evidence>
<dbReference type="Proteomes" id="UP000717696">
    <property type="component" value="Unassembled WGS sequence"/>
</dbReference>
<dbReference type="InterPro" id="IPR031350">
    <property type="entry name" value="Goodbye_dom"/>
</dbReference>
<dbReference type="Gene3D" id="3.40.50.300">
    <property type="entry name" value="P-loop containing nucleotide triphosphate hydrolases"/>
    <property type="match status" value="1"/>
</dbReference>
<dbReference type="Gene3D" id="1.25.40.10">
    <property type="entry name" value="Tetratricopeptide repeat domain"/>
    <property type="match status" value="2"/>
</dbReference>
<evidence type="ECO:0000313" key="6">
    <source>
        <dbReference type="EMBL" id="KAH7129429.1"/>
    </source>
</evidence>
<dbReference type="SUPFAM" id="SSF48452">
    <property type="entry name" value="TPR-like"/>
    <property type="match status" value="1"/>
</dbReference>
<dbReference type="InterPro" id="IPR019734">
    <property type="entry name" value="TPR_rpt"/>
</dbReference>
<keyword evidence="1" id="KW-0677">Repeat</keyword>
<dbReference type="OrthoDB" id="448455at2759"/>
<accession>A0A9P9DZL1</accession>
<gene>
    <name evidence="6" type="ORF">B0J13DRAFT_138074</name>
</gene>
<name>A0A9P9DZL1_9HYPO</name>
<dbReference type="InterPro" id="IPR027417">
    <property type="entry name" value="P-loop_NTPase"/>
</dbReference>
<protein>
    <recommendedName>
        <fullName evidence="8">Fungal STAND N-terminal Goodbye domain-containing protein</fullName>
    </recommendedName>
</protein>
<evidence type="ECO:0000313" key="7">
    <source>
        <dbReference type="Proteomes" id="UP000717696"/>
    </source>
</evidence>
<evidence type="ECO:0008006" key="8">
    <source>
        <dbReference type="Google" id="ProtNLM"/>
    </source>
</evidence>
<dbReference type="InterPro" id="IPR056884">
    <property type="entry name" value="NPHP3-like_N"/>
</dbReference>
<dbReference type="SMART" id="SM00028">
    <property type="entry name" value="TPR"/>
    <property type="match status" value="4"/>
</dbReference>
<evidence type="ECO:0000256" key="2">
    <source>
        <dbReference type="PROSITE-ProRule" id="PRU00339"/>
    </source>
</evidence>
<evidence type="ECO:0000259" key="4">
    <source>
        <dbReference type="Pfam" id="PF17109"/>
    </source>
</evidence>
<feature type="compositionally biased region" description="Low complexity" evidence="3">
    <location>
        <begin position="675"/>
        <end position="697"/>
    </location>
</feature>
<dbReference type="PANTHER" id="PTHR10039">
    <property type="entry name" value="AMELOGENIN"/>
    <property type="match status" value="1"/>
</dbReference>
<dbReference type="EMBL" id="JAGMUU010000021">
    <property type="protein sequence ID" value="KAH7129429.1"/>
    <property type="molecule type" value="Genomic_DNA"/>
</dbReference>
<keyword evidence="2" id="KW-0802">TPR repeat</keyword>
<dbReference type="PANTHER" id="PTHR10039:SF17">
    <property type="entry name" value="FUNGAL STAND N-TERMINAL GOODBYE DOMAIN-CONTAINING PROTEIN-RELATED"/>
    <property type="match status" value="1"/>
</dbReference>
<comment type="caution">
    <text evidence="6">The sequence shown here is derived from an EMBL/GenBank/DDBJ whole genome shotgun (WGS) entry which is preliminary data.</text>
</comment>
<organism evidence="6 7">
    <name type="scientific">Dactylonectria estremocensis</name>
    <dbReference type="NCBI Taxonomy" id="1079267"/>
    <lineage>
        <taxon>Eukaryota</taxon>
        <taxon>Fungi</taxon>
        <taxon>Dikarya</taxon>
        <taxon>Ascomycota</taxon>
        <taxon>Pezizomycotina</taxon>
        <taxon>Sordariomycetes</taxon>
        <taxon>Hypocreomycetidae</taxon>
        <taxon>Hypocreales</taxon>
        <taxon>Nectriaceae</taxon>
        <taxon>Dactylonectria</taxon>
    </lineage>
</organism>
<feature type="compositionally biased region" description="Polar residues" evidence="3">
    <location>
        <begin position="698"/>
        <end position="712"/>
    </location>
</feature>
<dbReference type="SUPFAM" id="SSF52540">
    <property type="entry name" value="P-loop containing nucleoside triphosphate hydrolases"/>
    <property type="match status" value="1"/>
</dbReference>
<reference evidence="6" key="1">
    <citation type="journal article" date="2021" name="Nat. Commun.">
        <title>Genetic determinants of endophytism in the Arabidopsis root mycobiome.</title>
        <authorList>
            <person name="Mesny F."/>
            <person name="Miyauchi S."/>
            <person name="Thiergart T."/>
            <person name="Pickel B."/>
            <person name="Atanasova L."/>
            <person name="Karlsson M."/>
            <person name="Huettel B."/>
            <person name="Barry K.W."/>
            <person name="Haridas S."/>
            <person name="Chen C."/>
            <person name="Bauer D."/>
            <person name="Andreopoulos W."/>
            <person name="Pangilinan J."/>
            <person name="LaButti K."/>
            <person name="Riley R."/>
            <person name="Lipzen A."/>
            <person name="Clum A."/>
            <person name="Drula E."/>
            <person name="Henrissat B."/>
            <person name="Kohler A."/>
            <person name="Grigoriev I.V."/>
            <person name="Martin F.M."/>
            <person name="Hacquard S."/>
        </authorList>
    </citation>
    <scope>NUCLEOTIDE SEQUENCE</scope>
    <source>
        <strain evidence="6">MPI-CAGE-AT-0021</strain>
    </source>
</reference>
<feature type="region of interest" description="Disordered" evidence="3">
    <location>
        <begin position="661"/>
        <end position="762"/>
    </location>
</feature>
<evidence type="ECO:0000256" key="3">
    <source>
        <dbReference type="SAM" id="MobiDB-lite"/>
    </source>
</evidence>
<feature type="domain" description="Nephrocystin 3-like N-terminal" evidence="5">
    <location>
        <begin position="308"/>
        <end position="454"/>
    </location>
</feature>
<feature type="repeat" description="TPR" evidence="2">
    <location>
        <begin position="1010"/>
        <end position="1043"/>
    </location>
</feature>
<dbReference type="Pfam" id="PF17109">
    <property type="entry name" value="Goodbye"/>
    <property type="match status" value="1"/>
</dbReference>
<proteinExistence type="predicted"/>
<feature type="compositionally biased region" description="Polar residues" evidence="3">
    <location>
        <begin position="729"/>
        <end position="739"/>
    </location>
</feature>
<evidence type="ECO:0000259" key="5">
    <source>
        <dbReference type="Pfam" id="PF24883"/>
    </source>
</evidence>
<dbReference type="PROSITE" id="PS50005">
    <property type="entry name" value="TPR"/>
    <property type="match status" value="1"/>
</dbReference>
<dbReference type="InterPro" id="IPR011990">
    <property type="entry name" value="TPR-like_helical_dom_sf"/>
</dbReference>
<sequence>MSAKVDEPPGGSIQAQSGIHSQFSDIVTSAAKRFADASGSKLDDFLVPPLRSVDELTRRIDSQNGEFESFRARRQTIFSTLAAALTPIETVGEILAGAAADTFSPAQGIFGVVAYLIGGARDVSGIYDALVELFELLKDFTERIDVYVKYQMSAALRGKLVAILTTLFEVLVLATKQIKRGRVKAYFKALFGSESPVQPALDRLKALTLGEERQVVADTYGGVSEIKDTTSDIKGDTTDIKDTSNRVEAIVTQVDRNVASLRKEASLLRAEARERTNAAHKDKLKEILEPSPFPEDFFSAFNKSRVDGTGDWILEDESLQSWLQTETPYLWVSGAAGTGKSFLTTRLISWGLEKLSHLGYFYFRDNNPETRSVLQALRDVAYQLSEGDAFYAKQLLRLLQSGDEIKTIPSAFRKLLVQPFQEDLRDKTIFIFLDGIDEADQGDMAELLDQLSASDDDDGQRPPHCKVQVALVGRTHLIETVSFALDPMAEGNVVTTLHVTPDRNVHDVNSFITESVLRSRVLSRLSDEFKYTIIEAMVSQVDGLFILAKFMLEEINRRRHPRSILQSLQSYPKEINGMLRRSLKSLSATMADDEEAKDLNEMLSWVACAEEVLSLEQLEAVLILKFGDPPIGLEETLRGTYACFFELEREDGLTTDDLIKEHERKQRSTEGFGSGSRSSSARRPSSTGARRPSSTGSVNRPSRPSFFASSEGQLDLIRNLSPKGRHRSPVSQLSSNPSPIRSPGRSPVRPYSPMTTPDLLDPMNEMEFRSNKSSTHVSFFHTSVKEFFSKVNSTTKSETGGPAIGFDPTAARIHILKTCLSIFTDTAWFEKYDLGEGRQAIKEYAAWYWQEHVAAIDPAAIPAANKSELGAQIYKMLTDDAVILSWSILYEKNNEGLEVLTDANIKGIRKWMKDPDVVSGLNPEAKEWVTKGVTESPGIFKPIGSLYAKAWLSNEFHMYTPTQFCFKIVHAIAFMQDGYSWSHTNRHWTDVPVMQRIVKAEKWARIPKTAHYHRRLGSTYLVNGMHSEALMHYDEALALDHNSVETKGRIAYCLSKDGRFPEALQRALECEAIELESIAGGKLDAGSLRSTKWRLYKDHILLANCYSEMGDSENALKYFKNAVKSSKEANLGPVETFDSEVGYLELLAVENRHADVMKFLRELSGEVTDTESNRTRLVDILLEEHNKPVVIDWIPRAASKAEDAAFMIDQLEFSIDLATEVIRDPLRAMYLRHSLGTTYAYSRDIAQAIQLFERIAFVDYRPRGNVPTRQAYALAFQKLASLYKEEVLHAGLQTPEARVWIKKLERVQIQQSKHQNQDMPLNMVGSDINVAAIYLALFYRLLGRKEEADGMLRKLIIDSFNILSDDDAQNDEYALDNLLSLLIAADDIENARALSQSMRKLDPQVLATSPLDSPVLQRLEPKLPEIQSMQHSCAQCLDYIAPTQEYSMCEYCMESYCAKCLEVIKRDGNKTTDHRSDLICRSDHVWFPVPPLLRVLHRGEILLVDGRVASFNEWKTMLQKRWYV</sequence>
<keyword evidence="7" id="KW-1185">Reference proteome</keyword>